<evidence type="ECO:0000256" key="1">
    <source>
        <dbReference type="SAM" id="MobiDB-lite"/>
    </source>
</evidence>
<keyword evidence="3" id="KW-1185">Reference proteome</keyword>
<comment type="caution">
    <text evidence="2">The sequence shown here is derived from an EMBL/GenBank/DDBJ whole genome shotgun (WGS) entry which is preliminary data.</text>
</comment>
<protein>
    <recommendedName>
        <fullName evidence="4">Pyridoxamine 5'-phosphate oxidase putative domain-containing protein</fullName>
    </recommendedName>
</protein>
<dbReference type="GO" id="GO:0005737">
    <property type="term" value="C:cytoplasm"/>
    <property type="evidence" value="ECO:0007669"/>
    <property type="project" value="UniProtKB-ARBA"/>
</dbReference>
<dbReference type="Gene3D" id="2.30.110.10">
    <property type="entry name" value="Electron Transport, Fmn-binding Protein, Chain A"/>
    <property type="match status" value="1"/>
</dbReference>
<dbReference type="EMBL" id="PGGS01000071">
    <property type="protein sequence ID" value="PNH09996.1"/>
    <property type="molecule type" value="Genomic_DNA"/>
</dbReference>
<gene>
    <name evidence="2" type="ORF">TSOC_003334</name>
</gene>
<dbReference type="OrthoDB" id="2138282at2759"/>
<name>A0A2J8ABV5_9CHLO</name>
<sequence length="172" mass="17697">MQRTALPCGRTQLRAGARHPQPFTSARPSHGAICHAAAARNGNGNGAHAANGSGAPIPIPTAAQTIRTLVDIVNEGTLCTVGANGQPVGIPVTFATDKQGHLQLHLDRVVIEKANLQASPSCSLVVQPISQPARAVAAVTLMGQLDMSGDADTAPLNVESCIYYGGLDQGDY</sequence>
<dbReference type="AlphaFoldDB" id="A0A2J8ABV5"/>
<dbReference type="InterPro" id="IPR012349">
    <property type="entry name" value="Split_barrel_FMN-bd"/>
</dbReference>
<dbReference type="PANTHER" id="PTHR13343:SF22">
    <property type="entry name" value="GLUTAMYL-TRNA REDUCTASE-BINDING PROTEIN, CHLOROPLASTIC"/>
    <property type="match status" value="1"/>
</dbReference>
<proteinExistence type="predicted"/>
<feature type="region of interest" description="Disordered" evidence="1">
    <location>
        <begin position="1"/>
        <end position="29"/>
    </location>
</feature>
<evidence type="ECO:0008006" key="4">
    <source>
        <dbReference type="Google" id="ProtNLM"/>
    </source>
</evidence>
<reference evidence="2 3" key="1">
    <citation type="journal article" date="2017" name="Mol. Biol. Evol.">
        <title>The 4-celled Tetrabaena socialis nuclear genome reveals the essential components for genetic control of cell number at the origin of multicellularity in the volvocine lineage.</title>
        <authorList>
            <person name="Featherston J."/>
            <person name="Arakaki Y."/>
            <person name="Hanschen E.R."/>
            <person name="Ferris P.J."/>
            <person name="Michod R.E."/>
            <person name="Olson B.J.S.C."/>
            <person name="Nozaki H."/>
            <person name="Durand P.M."/>
        </authorList>
    </citation>
    <scope>NUCLEOTIDE SEQUENCE [LARGE SCALE GENOMIC DNA]</scope>
    <source>
        <strain evidence="2 3">NIES-571</strain>
    </source>
</reference>
<accession>A0A2J8ABV5</accession>
<evidence type="ECO:0000313" key="2">
    <source>
        <dbReference type="EMBL" id="PNH09996.1"/>
    </source>
</evidence>
<dbReference type="SUPFAM" id="SSF50475">
    <property type="entry name" value="FMN-binding split barrel"/>
    <property type="match status" value="1"/>
</dbReference>
<organism evidence="2 3">
    <name type="scientific">Tetrabaena socialis</name>
    <dbReference type="NCBI Taxonomy" id="47790"/>
    <lineage>
        <taxon>Eukaryota</taxon>
        <taxon>Viridiplantae</taxon>
        <taxon>Chlorophyta</taxon>
        <taxon>core chlorophytes</taxon>
        <taxon>Chlorophyceae</taxon>
        <taxon>CS clade</taxon>
        <taxon>Chlamydomonadales</taxon>
        <taxon>Tetrabaenaceae</taxon>
        <taxon>Tetrabaena</taxon>
    </lineage>
</organism>
<dbReference type="Proteomes" id="UP000236333">
    <property type="component" value="Unassembled WGS sequence"/>
</dbReference>
<evidence type="ECO:0000313" key="3">
    <source>
        <dbReference type="Proteomes" id="UP000236333"/>
    </source>
</evidence>
<dbReference type="PANTHER" id="PTHR13343">
    <property type="entry name" value="CREG1 PROTEIN"/>
    <property type="match status" value="1"/>
</dbReference>